<evidence type="ECO:0000256" key="7">
    <source>
        <dbReference type="ARBA" id="ARBA00023033"/>
    </source>
</evidence>
<evidence type="ECO:0000256" key="6">
    <source>
        <dbReference type="ARBA" id="ARBA00023002"/>
    </source>
</evidence>
<dbReference type="Gene3D" id="3.20.20.70">
    <property type="entry name" value="Aldolase class I"/>
    <property type="match status" value="1"/>
</dbReference>
<evidence type="ECO:0000256" key="1">
    <source>
        <dbReference type="ARBA" id="ARBA00001917"/>
    </source>
</evidence>
<dbReference type="GO" id="GO:0018580">
    <property type="term" value="F:nitronate monooxygenase activity"/>
    <property type="evidence" value="ECO:0007669"/>
    <property type="project" value="InterPro"/>
</dbReference>
<evidence type="ECO:0000313" key="11">
    <source>
        <dbReference type="EMBL" id="AUM75235.1"/>
    </source>
</evidence>
<feature type="chain" id="PRO_5014772272" description="Propionate 3-nitronate monooxygenase" evidence="10">
    <location>
        <begin position="26"/>
        <end position="337"/>
    </location>
</feature>
<evidence type="ECO:0000256" key="8">
    <source>
        <dbReference type="ARBA" id="ARBA00031155"/>
    </source>
</evidence>
<proteinExistence type="inferred from homology"/>
<reference evidence="12" key="1">
    <citation type="submission" date="2017-12" db="EMBL/GenBank/DDBJ databases">
        <title>Genomic analysis of Paracoccus sp. CBA4604.</title>
        <authorList>
            <person name="Roh S.W."/>
            <person name="Kim J.Y."/>
            <person name="Kim J.S."/>
        </authorList>
    </citation>
    <scope>NUCLEOTIDE SEQUENCE [LARGE SCALE GENOMIC DNA]</scope>
    <source>
        <strain evidence="12">CBA4604</strain>
    </source>
</reference>
<keyword evidence="5" id="KW-0288">FMN</keyword>
<name>A0A2K9MKU7_9RHOB</name>
<dbReference type="GO" id="GO:0006207">
    <property type="term" value="P:'de novo' pyrimidine nucleobase biosynthetic process"/>
    <property type="evidence" value="ECO:0007669"/>
    <property type="project" value="InterPro"/>
</dbReference>
<keyword evidence="6" id="KW-0560">Oxidoreductase</keyword>
<evidence type="ECO:0000256" key="4">
    <source>
        <dbReference type="ARBA" id="ARBA00022630"/>
    </source>
</evidence>
<keyword evidence="10" id="KW-0732">Signal</keyword>
<feature type="signal peptide" evidence="10">
    <location>
        <begin position="1"/>
        <end position="25"/>
    </location>
</feature>
<evidence type="ECO:0000313" key="12">
    <source>
        <dbReference type="Proteomes" id="UP000234882"/>
    </source>
</evidence>
<dbReference type="InterPro" id="IPR004136">
    <property type="entry name" value="NMO"/>
</dbReference>
<keyword evidence="12" id="KW-1185">Reference proteome</keyword>
<evidence type="ECO:0000256" key="5">
    <source>
        <dbReference type="ARBA" id="ARBA00022643"/>
    </source>
</evidence>
<evidence type="ECO:0000256" key="10">
    <source>
        <dbReference type="SAM" id="SignalP"/>
    </source>
</evidence>
<dbReference type="KEGG" id="paru:CYR75_13825"/>
<keyword evidence="3" id="KW-0216">Detoxification</keyword>
<dbReference type="RefSeq" id="WP_101500579.1">
    <property type="nucleotide sequence ID" value="NZ_CP025583.1"/>
</dbReference>
<comment type="cofactor">
    <cofactor evidence="1">
        <name>FMN</name>
        <dbReference type="ChEBI" id="CHEBI:58210"/>
    </cofactor>
</comment>
<dbReference type="GO" id="GO:0009636">
    <property type="term" value="P:response to toxic substance"/>
    <property type="evidence" value="ECO:0007669"/>
    <property type="project" value="UniProtKB-KW"/>
</dbReference>
<keyword evidence="4" id="KW-0285">Flavoprotein</keyword>
<dbReference type="Proteomes" id="UP000234882">
    <property type="component" value="Chromosome"/>
</dbReference>
<dbReference type="GO" id="GO:0016627">
    <property type="term" value="F:oxidoreductase activity, acting on the CH-CH group of donors"/>
    <property type="evidence" value="ECO:0007669"/>
    <property type="project" value="InterPro"/>
</dbReference>
<dbReference type="CDD" id="cd04730">
    <property type="entry name" value="NPD_like"/>
    <property type="match status" value="1"/>
</dbReference>
<dbReference type="InterPro" id="IPR013785">
    <property type="entry name" value="Aldolase_TIM"/>
</dbReference>
<dbReference type="InterPro" id="IPR001295">
    <property type="entry name" value="Dihydroorotate_DH_CS"/>
</dbReference>
<dbReference type="SUPFAM" id="SSF51412">
    <property type="entry name" value="Inosine monophosphate dehydrogenase (IMPDH)"/>
    <property type="match status" value="1"/>
</dbReference>
<dbReference type="AlphaFoldDB" id="A0A2K9MKU7"/>
<comment type="catalytic activity">
    <reaction evidence="9">
        <text>3 propionate 3-nitronate + 3 O2 + H2O = 3 3-oxopropanoate + 2 nitrate + nitrite + H2O2 + 3 H(+)</text>
        <dbReference type="Rhea" id="RHEA:57332"/>
        <dbReference type="ChEBI" id="CHEBI:15377"/>
        <dbReference type="ChEBI" id="CHEBI:15378"/>
        <dbReference type="ChEBI" id="CHEBI:15379"/>
        <dbReference type="ChEBI" id="CHEBI:16240"/>
        <dbReference type="ChEBI" id="CHEBI:16301"/>
        <dbReference type="ChEBI" id="CHEBI:17632"/>
        <dbReference type="ChEBI" id="CHEBI:33190"/>
        <dbReference type="ChEBI" id="CHEBI:136067"/>
    </reaction>
</comment>
<keyword evidence="7 11" id="KW-0503">Monooxygenase</keyword>
<organism evidence="11 12">
    <name type="scientific">Paracoccus jeotgali</name>
    <dbReference type="NCBI Taxonomy" id="2065379"/>
    <lineage>
        <taxon>Bacteria</taxon>
        <taxon>Pseudomonadati</taxon>
        <taxon>Pseudomonadota</taxon>
        <taxon>Alphaproteobacteria</taxon>
        <taxon>Rhodobacterales</taxon>
        <taxon>Paracoccaceae</taxon>
        <taxon>Paracoccus</taxon>
    </lineage>
</organism>
<dbReference type="PANTHER" id="PTHR42747:SF3">
    <property type="entry name" value="NITRONATE MONOOXYGENASE-RELATED"/>
    <property type="match status" value="1"/>
</dbReference>
<accession>A0A2K9MKU7</accession>
<sequence length="337" mass="35129">MLQRLKMRVPVVLAPMAGISTPELAAAVSDAGGLGSLGLAAMDADAARAALRRTRALMQREAPINANVFCHVPPPRDSEREGAWLSALAPDFGSVGASPPMALHDSYTPLDHDPDMVDMLLAERPGVVSFHFGLPSGDSIAKLRDSGAVLLATATSRAEAEAIAAAGLDGIVAQGWQAGGHRGIFDENGPDRRLPTLDLLAELRDLGLPLIAAGGIMTARDVRAVLDAGAFAAQCGTAFLPATEAATSQPHRDGLAHGRTIMTRAVSGRPARGLENRITTRDDSEAPPYPLPYSALKLLHREAVAIGEHGFGPFWAGTGCTEARPGSAAEILSRLTP</sequence>
<dbReference type="OrthoDB" id="9778912at2"/>
<evidence type="ECO:0000256" key="2">
    <source>
        <dbReference type="ARBA" id="ARBA00009881"/>
    </source>
</evidence>
<dbReference type="PANTHER" id="PTHR42747">
    <property type="entry name" value="NITRONATE MONOOXYGENASE-RELATED"/>
    <property type="match status" value="1"/>
</dbReference>
<dbReference type="Pfam" id="PF03060">
    <property type="entry name" value="NMO"/>
    <property type="match status" value="1"/>
</dbReference>
<evidence type="ECO:0000256" key="3">
    <source>
        <dbReference type="ARBA" id="ARBA00022575"/>
    </source>
</evidence>
<gene>
    <name evidence="11" type="ORF">CYR75_13825</name>
</gene>
<protein>
    <recommendedName>
        <fullName evidence="8">Propionate 3-nitronate monooxygenase</fullName>
    </recommendedName>
</protein>
<dbReference type="EMBL" id="CP025583">
    <property type="protein sequence ID" value="AUM75235.1"/>
    <property type="molecule type" value="Genomic_DNA"/>
</dbReference>
<comment type="similarity">
    <text evidence="2">Belongs to the nitronate monooxygenase family. NMO class I subfamily.</text>
</comment>
<dbReference type="PROSITE" id="PS00912">
    <property type="entry name" value="DHODEHASE_2"/>
    <property type="match status" value="1"/>
</dbReference>
<evidence type="ECO:0000256" key="9">
    <source>
        <dbReference type="ARBA" id="ARBA00049401"/>
    </source>
</evidence>